<feature type="coiled-coil region" evidence="1">
    <location>
        <begin position="74"/>
        <end position="101"/>
    </location>
</feature>
<evidence type="ECO:0000256" key="2">
    <source>
        <dbReference type="SAM" id="MobiDB-lite"/>
    </source>
</evidence>
<keyword evidence="4" id="KW-1185">Reference proteome</keyword>
<dbReference type="EMBL" id="ATNL01000008">
    <property type="protein sequence ID" value="KON73225.1"/>
    <property type="molecule type" value="Genomic_DNA"/>
</dbReference>
<dbReference type="InterPro" id="IPR006175">
    <property type="entry name" value="YjgF/YER057c/UK114"/>
</dbReference>
<dbReference type="PANTHER" id="PTHR43857">
    <property type="entry name" value="BLR7761 PROTEIN"/>
    <property type="match status" value="1"/>
</dbReference>
<feature type="compositionally biased region" description="Basic and acidic residues" evidence="2">
    <location>
        <begin position="1"/>
        <end position="17"/>
    </location>
</feature>
<reference evidence="3 4" key="1">
    <citation type="journal article" date="2015" name="Sci. Rep.">
        <title>Functional and structural properties of a novel cellulosome-like multienzyme complex: efficient glycoside hydrolysis of water-insoluble 7-xylosyl-10-deacetylpaclitaxel.</title>
        <authorList>
            <person name="Dou T.Y."/>
            <person name="Luan H.W."/>
            <person name="Ge G.B."/>
            <person name="Dong M.M."/>
            <person name="Zou H.F."/>
            <person name="He Y.Q."/>
            <person name="Cui P."/>
            <person name="Wang J.Y."/>
            <person name="Hao D.C."/>
            <person name="Yang S.L."/>
            <person name="Yang L."/>
        </authorList>
    </citation>
    <scope>NUCLEOTIDE SEQUENCE [LARGE SCALE GENOMIC DNA]</scope>
    <source>
        <strain evidence="3 4">F16</strain>
    </source>
</reference>
<dbReference type="Proteomes" id="UP000037387">
    <property type="component" value="Unassembled WGS sequence"/>
</dbReference>
<keyword evidence="1" id="KW-0175">Coiled coil</keyword>
<protein>
    <submittedName>
        <fullName evidence="3">Uncharacterized protein</fullName>
    </submittedName>
</protein>
<comment type="caution">
    <text evidence="3">The sequence shown here is derived from an EMBL/GenBank/DDBJ whole genome shotgun (WGS) entry which is preliminary data.</text>
</comment>
<dbReference type="Pfam" id="PF01042">
    <property type="entry name" value="Ribonuc_L-PSP"/>
    <property type="match status" value="1"/>
</dbReference>
<dbReference type="AlphaFoldDB" id="A0A0M0F6L6"/>
<evidence type="ECO:0000313" key="3">
    <source>
        <dbReference type="EMBL" id="KON73225.1"/>
    </source>
</evidence>
<name>A0A0M0F6L6_CELCE</name>
<proteinExistence type="predicted"/>
<evidence type="ECO:0000313" key="4">
    <source>
        <dbReference type="Proteomes" id="UP000037387"/>
    </source>
</evidence>
<organism evidence="3 4">
    <name type="scientific">Cellulosimicrobium cellulans F16</name>
    <dbReference type="NCBI Taxonomy" id="1350482"/>
    <lineage>
        <taxon>Bacteria</taxon>
        <taxon>Bacillati</taxon>
        <taxon>Actinomycetota</taxon>
        <taxon>Actinomycetes</taxon>
        <taxon>Micrococcales</taxon>
        <taxon>Promicromonosporaceae</taxon>
        <taxon>Cellulosimicrobium</taxon>
    </lineage>
</organism>
<dbReference type="Gene3D" id="3.30.1330.40">
    <property type="entry name" value="RutC-like"/>
    <property type="match status" value="1"/>
</dbReference>
<gene>
    <name evidence="3" type="ORF">M768_09785</name>
</gene>
<feature type="region of interest" description="Disordered" evidence="2">
    <location>
        <begin position="1"/>
        <end position="22"/>
    </location>
</feature>
<evidence type="ECO:0000256" key="1">
    <source>
        <dbReference type="SAM" id="Coils"/>
    </source>
</evidence>
<dbReference type="CDD" id="cd00448">
    <property type="entry name" value="YjgF_YER057c_UK114_family"/>
    <property type="match status" value="1"/>
</dbReference>
<dbReference type="InterPro" id="IPR035959">
    <property type="entry name" value="RutC-like_sf"/>
</dbReference>
<dbReference type="PATRIC" id="fig|1350482.3.peg.1965"/>
<sequence>MRDVGHEGRRAPGHDESDGVGMAVQRTAINPVAWSQELGFNQAELVSGHTRTLFCSGQTAMSPDGRPQHESDLAAQLALSLDNLEAVLAEARMTLADVVRLNVYTTDVDALFQHYGVLAARLGAARVAPATTMLGVTRLAVNGQLVELEATAVA</sequence>
<dbReference type="SUPFAM" id="SSF55298">
    <property type="entry name" value="YjgF-like"/>
    <property type="match status" value="1"/>
</dbReference>
<dbReference type="PANTHER" id="PTHR43857:SF1">
    <property type="entry name" value="YJGH FAMILY PROTEIN"/>
    <property type="match status" value="1"/>
</dbReference>
<accession>A0A0M0F6L6</accession>